<dbReference type="AlphaFoldDB" id="A0A067NEE4"/>
<comment type="similarity">
    <text evidence="2">Belongs to the major royal jelly protein family.</text>
</comment>
<evidence type="ECO:0000313" key="6">
    <source>
        <dbReference type="Proteomes" id="UP000027073"/>
    </source>
</evidence>
<gene>
    <name evidence="5" type="ORF">PLEOSDRAFT_1077373</name>
</gene>
<reference evidence="6" key="1">
    <citation type="journal article" date="2014" name="Proc. Natl. Acad. Sci. U.S.A.">
        <title>Extensive sampling of basidiomycete genomes demonstrates inadequacy of the white-rot/brown-rot paradigm for wood decay fungi.</title>
        <authorList>
            <person name="Riley R."/>
            <person name="Salamov A.A."/>
            <person name="Brown D.W."/>
            <person name="Nagy L.G."/>
            <person name="Floudas D."/>
            <person name="Held B.W."/>
            <person name="Levasseur A."/>
            <person name="Lombard V."/>
            <person name="Morin E."/>
            <person name="Otillar R."/>
            <person name="Lindquist E.A."/>
            <person name="Sun H."/>
            <person name="LaButti K.M."/>
            <person name="Schmutz J."/>
            <person name="Jabbour D."/>
            <person name="Luo H."/>
            <person name="Baker S.E."/>
            <person name="Pisabarro A.G."/>
            <person name="Walton J.D."/>
            <person name="Blanchette R.A."/>
            <person name="Henrissat B."/>
            <person name="Martin F."/>
            <person name="Cullen D."/>
            <person name="Hibbett D.S."/>
            <person name="Grigoriev I.V."/>
        </authorList>
    </citation>
    <scope>NUCLEOTIDE SEQUENCE [LARGE SCALE GENOMIC DNA]</scope>
    <source>
        <strain evidence="6">PC15</strain>
    </source>
</reference>
<keyword evidence="4" id="KW-0732">Signal</keyword>
<name>A0A067NEE4_PLEO1</name>
<dbReference type="InterPro" id="IPR011042">
    <property type="entry name" value="6-blade_b-propeller_TolB-like"/>
</dbReference>
<sequence length="425" mass="45136">MHPSFNTLLLGAFSFCSPVCAVKFTPLSEKPGLVDNGTFGPALEVVHLFNGEPPIGITVSKSGRAFITFNRGDLSSNPITLGEIVNATAEVPFPSGDFNIPPGGLVNTSSGRPLGSSDSLHFINVQAAVIDAKDRLWALDNGRPVVNSDNLPAAPGGPKLVGFDLSNNTTKPFQTITFPESVLPATGYLNDVRFDLRSNVTTSGKGVAYIADSGGFGIIVVDLGTGKSWRHLDRLYEVSARSRFLPTLQGIPTYSSTPMSPSFHFETAGGGGGCDGLAISADGEFIYFTPLSSHDFYRVETSALRVNPADDNLAFIRAANSVQYLGQVGGQADGLESDSTGKVYISSPEHNSINTYDPQTGLISPFVRSPIIAWPDTLSVADDGYIYATLNQLWLSPGFQNGTDKRVKPFALVRAKIDGGPVNLV</sequence>
<accession>A0A067NEE4</accession>
<dbReference type="Gene3D" id="2.120.10.30">
    <property type="entry name" value="TolB, C-terminal domain"/>
    <property type="match status" value="1"/>
</dbReference>
<comment type="subcellular location">
    <subcellularLocation>
        <location evidence="1">Secreted</location>
    </subcellularLocation>
</comment>
<dbReference type="OrthoDB" id="7776143at2759"/>
<dbReference type="VEuPathDB" id="FungiDB:PLEOSDRAFT_1077373"/>
<evidence type="ECO:0000256" key="1">
    <source>
        <dbReference type="ARBA" id="ARBA00004613"/>
    </source>
</evidence>
<proteinExistence type="inferred from homology"/>
<dbReference type="InParanoid" id="A0A067NEE4"/>
<feature type="chain" id="PRO_5001642062" description="SMP-30/Gluconolactonase/LRE-like region domain-containing protein" evidence="4">
    <location>
        <begin position="22"/>
        <end position="425"/>
    </location>
</feature>
<evidence type="ECO:0008006" key="7">
    <source>
        <dbReference type="Google" id="ProtNLM"/>
    </source>
</evidence>
<dbReference type="GO" id="GO:0005576">
    <property type="term" value="C:extracellular region"/>
    <property type="evidence" value="ECO:0007669"/>
    <property type="project" value="UniProtKB-SubCell"/>
</dbReference>
<dbReference type="PANTHER" id="PTHR10009">
    <property type="entry name" value="PROTEIN YELLOW-RELATED"/>
    <property type="match status" value="1"/>
</dbReference>
<evidence type="ECO:0000256" key="3">
    <source>
        <dbReference type="ARBA" id="ARBA00022525"/>
    </source>
</evidence>
<dbReference type="EMBL" id="KL198009">
    <property type="protein sequence ID" value="KDQ26388.1"/>
    <property type="molecule type" value="Genomic_DNA"/>
</dbReference>
<organism evidence="5 6">
    <name type="scientific">Pleurotus ostreatus (strain PC15)</name>
    <name type="common">Oyster mushroom</name>
    <dbReference type="NCBI Taxonomy" id="1137138"/>
    <lineage>
        <taxon>Eukaryota</taxon>
        <taxon>Fungi</taxon>
        <taxon>Dikarya</taxon>
        <taxon>Basidiomycota</taxon>
        <taxon>Agaricomycotina</taxon>
        <taxon>Agaricomycetes</taxon>
        <taxon>Agaricomycetidae</taxon>
        <taxon>Agaricales</taxon>
        <taxon>Pleurotineae</taxon>
        <taxon>Pleurotaceae</taxon>
        <taxon>Pleurotus</taxon>
    </lineage>
</organism>
<dbReference type="PANTHER" id="PTHR10009:SF18">
    <property type="entry name" value="PROTEIN YELLOW-LIKE PROTEIN"/>
    <property type="match status" value="1"/>
</dbReference>
<dbReference type="SUPFAM" id="SSF101898">
    <property type="entry name" value="NHL repeat"/>
    <property type="match status" value="1"/>
</dbReference>
<dbReference type="InterPro" id="IPR017996">
    <property type="entry name" value="MRJP/yellow-related"/>
</dbReference>
<protein>
    <recommendedName>
        <fullName evidence="7">SMP-30/Gluconolactonase/LRE-like region domain-containing protein</fullName>
    </recommendedName>
</protein>
<dbReference type="HOGENOM" id="CLU_031076_0_2_1"/>
<keyword evidence="3" id="KW-0964">Secreted</keyword>
<dbReference type="Proteomes" id="UP000027073">
    <property type="component" value="Unassembled WGS sequence"/>
</dbReference>
<dbReference type="Pfam" id="PF03022">
    <property type="entry name" value="MRJP"/>
    <property type="match status" value="1"/>
</dbReference>
<evidence type="ECO:0000256" key="2">
    <source>
        <dbReference type="ARBA" id="ARBA00009127"/>
    </source>
</evidence>
<evidence type="ECO:0000313" key="5">
    <source>
        <dbReference type="EMBL" id="KDQ26388.1"/>
    </source>
</evidence>
<feature type="signal peptide" evidence="4">
    <location>
        <begin position="1"/>
        <end position="21"/>
    </location>
</feature>
<evidence type="ECO:0000256" key="4">
    <source>
        <dbReference type="SAM" id="SignalP"/>
    </source>
</evidence>